<keyword evidence="1 4" id="KW-0378">Hydrolase</keyword>
<dbReference type="AlphaFoldDB" id="A0A1Y0IPA6"/>
<dbReference type="PANTHER" id="PTHR14226">
    <property type="entry name" value="NEUROPATHY TARGET ESTERASE/SWISS CHEESE D.MELANOGASTER"/>
    <property type="match status" value="1"/>
</dbReference>
<reference evidence="7" key="1">
    <citation type="submission" date="2017-05" db="EMBL/GenBank/DDBJ databases">
        <authorList>
            <person name="Sung H."/>
        </authorList>
    </citation>
    <scope>NUCLEOTIDE SEQUENCE [LARGE SCALE GENOMIC DNA]</scope>
    <source>
        <strain evidence="7">AR23208</strain>
    </source>
</reference>
<evidence type="ECO:0000256" key="2">
    <source>
        <dbReference type="ARBA" id="ARBA00022963"/>
    </source>
</evidence>
<organism evidence="6 7">
    <name type="scientific">Tumebacillus avium</name>
    <dbReference type="NCBI Taxonomy" id="1903704"/>
    <lineage>
        <taxon>Bacteria</taxon>
        <taxon>Bacillati</taxon>
        <taxon>Bacillota</taxon>
        <taxon>Bacilli</taxon>
        <taxon>Bacillales</taxon>
        <taxon>Alicyclobacillaceae</taxon>
        <taxon>Tumebacillus</taxon>
    </lineage>
</organism>
<dbReference type="InterPro" id="IPR002641">
    <property type="entry name" value="PNPLA_dom"/>
</dbReference>
<evidence type="ECO:0000259" key="5">
    <source>
        <dbReference type="PROSITE" id="PS51635"/>
    </source>
</evidence>
<comment type="caution">
    <text evidence="4">Lacks conserved residue(s) required for the propagation of feature annotation.</text>
</comment>
<evidence type="ECO:0000256" key="1">
    <source>
        <dbReference type="ARBA" id="ARBA00022801"/>
    </source>
</evidence>
<feature type="active site" description="Proton acceptor" evidence="4">
    <location>
        <position position="154"/>
    </location>
</feature>
<protein>
    <submittedName>
        <fullName evidence="6">Esterase</fullName>
    </submittedName>
</protein>
<dbReference type="InterPro" id="IPR050301">
    <property type="entry name" value="NTE"/>
</dbReference>
<sequence>MRRPRIGLALGAGGARGFAHIGVLQVLEKMGVQVDMIAGSSMGSMIGSFYCSGMDTRYMESLAVNLKRRHWIDFTVVPKMGFVNGTRIMEMVRFLTKDQNLEDLKIPLAVVATDIQKGERVVFREGPAYHAVRGSISIPGIFMPHRYQGRVLVDGGVIDRVPINVAREMGADIVIAVDVGLYDRETEVKGIFDVIFQSIEIMEREILRTRILNADVIVRPDVGHISSTAFSNIEEVIAHGREATERVAELIRKTIDEWQGGEYADGTEA</sequence>
<evidence type="ECO:0000256" key="4">
    <source>
        <dbReference type="PROSITE-ProRule" id="PRU01161"/>
    </source>
</evidence>
<proteinExistence type="predicted"/>
<evidence type="ECO:0000313" key="7">
    <source>
        <dbReference type="Proteomes" id="UP000195437"/>
    </source>
</evidence>
<dbReference type="OrthoDB" id="9770965at2"/>
<keyword evidence="2 4" id="KW-0442">Lipid degradation</keyword>
<dbReference type="PROSITE" id="PS51635">
    <property type="entry name" value="PNPLA"/>
    <property type="match status" value="1"/>
</dbReference>
<dbReference type="GO" id="GO:0016787">
    <property type="term" value="F:hydrolase activity"/>
    <property type="evidence" value="ECO:0007669"/>
    <property type="project" value="UniProtKB-UniRule"/>
</dbReference>
<keyword evidence="3 4" id="KW-0443">Lipid metabolism</keyword>
<accession>A0A1Y0IPA6</accession>
<dbReference type="Gene3D" id="3.40.1090.10">
    <property type="entry name" value="Cytosolic phospholipase A2 catalytic domain"/>
    <property type="match status" value="1"/>
</dbReference>
<gene>
    <name evidence="6" type="ORF">CBW65_16575</name>
</gene>
<dbReference type="KEGG" id="tum:CBW65_16575"/>
<dbReference type="Pfam" id="PF01734">
    <property type="entry name" value="Patatin"/>
    <property type="match status" value="1"/>
</dbReference>
<dbReference type="InterPro" id="IPR016035">
    <property type="entry name" value="Acyl_Trfase/lysoPLipase"/>
</dbReference>
<name>A0A1Y0IPA6_9BACL</name>
<dbReference type="RefSeq" id="WP_087457758.1">
    <property type="nucleotide sequence ID" value="NZ_CP021434.1"/>
</dbReference>
<dbReference type="EMBL" id="CP021434">
    <property type="protein sequence ID" value="ARU62398.1"/>
    <property type="molecule type" value="Genomic_DNA"/>
</dbReference>
<evidence type="ECO:0000313" key="6">
    <source>
        <dbReference type="EMBL" id="ARU62398.1"/>
    </source>
</evidence>
<dbReference type="SUPFAM" id="SSF52151">
    <property type="entry name" value="FabD/lysophospholipase-like"/>
    <property type="match status" value="1"/>
</dbReference>
<dbReference type="Proteomes" id="UP000195437">
    <property type="component" value="Chromosome"/>
</dbReference>
<feature type="short sequence motif" description="GXSXG" evidence="4">
    <location>
        <begin position="39"/>
        <end position="43"/>
    </location>
</feature>
<dbReference type="PANTHER" id="PTHR14226:SF76">
    <property type="entry name" value="NTE FAMILY PROTEIN RSSA"/>
    <property type="match status" value="1"/>
</dbReference>
<feature type="short sequence motif" description="DGA/G" evidence="4">
    <location>
        <begin position="154"/>
        <end position="156"/>
    </location>
</feature>
<keyword evidence="7" id="KW-1185">Reference proteome</keyword>
<feature type="active site" description="Nucleophile" evidence="4">
    <location>
        <position position="41"/>
    </location>
</feature>
<dbReference type="GO" id="GO:0016042">
    <property type="term" value="P:lipid catabolic process"/>
    <property type="evidence" value="ECO:0007669"/>
    <property type="project" value="UniProtKB-UniRule"/>
</dbReference>
<feature type="domain" description="PNPLA" evidence="5">
    <location>
        <begin position="8"/>
        <end position="167"/>
    </location>
</feature>
<evidence type="ECO:0000256" key="3">
    <source>
        <dbReference type="ARBA" id="ARBA00023098"/>
    </source>
</evidence>